<dbReference type="SUPFAM" id="SSF47823">
    <property type="entry name" value="lambda integrase-like, N-terminal domain"/>
    <property type="match status" value="1"/>
</dbReference>
<dbReference type="SUPFAM" id="SSF56672">
    <property type="entry name" value="DNA/RNA polymerases"/>
    <property type="match status" value="1"/>
</dbReference>
<feature type="compositionally biased region" description="Gly residues" evidence="3">
    <location>
        <begin position="1354"/>
        <end position="1368"/>
    </location>
</feature>
<dbReference type="Proteomes" id="UP001190700">
    <property type="component" value="Unassembled WGS sequence"/>
</dbReference>
<feature type="domain" description="Reverse transcriptase" evidence="4">
    <location>
        <begin position="1421"/>
        <end position="1636"/>
    </location>
</feature>
<dbReference type="EMBL" id="LGRX02015700">
    <property type="protein sequence ID" value="KAK3263114.1"/>
    <property type="molecule type" value="Genomic_DNA"/>
</dbReference>
<feature type="domain" description="Core-binding (CB)" evidence="5">
    <location>
        <begin position="1996"/>
        <end position="2077"/>
    </location>
</feature>
<dbReference type="PROSITE" id="PS51900">
    <property type="entry name" value="CB"/>
    <property type="match status" value="1"/>
</dbReference>
<dbReference type="InterPro" id="IPR032675">
    <property type="entry name" value="LRR_dom_sf"/>
</dbReference>
<dbReference type="InterPro" id="IPR011010">
    <property type="entry name" value="DNA_brk_join_enz"/>
</dbReference>
<gene>
    <name evidence="6" type="ORF">CYMTET_28065</name>
</gene>
<evidence type="ECO:0000313" key="6">
    <source>
        <dbReference type="EMBL" id="KAK3263114.1"/>
    </source>
</evidence>
<dbReference type="GO" id="GO:0003677">
    <property type="term" value="F:DNA binding"/>
    <property type="evidence" value="ECO:0007669"/>
    <property type="project" value="UniProtKB-KW"/>
</dbReference>
<organism evidence="6 7">
    <name type="scientific">Cymbomonas tetramitiformis</name>
    <dbReference type="NCBI Taxonomy" id="36881"/>
    <lineage>
        <taxon>Eukaryota</taxon>
        <taxon>Viridiplantae</taxon>
        <taxon>Chlorophyta</taxon>
        <taxon>Pyramimonadophyceae</taxon>
        <taxon>Pyramimonadales</taxon>
        <taxon>Pyramimonadaceae</taxon>
        <taxon>Cymbomonas</taxon>
    </lineage>
</organism>
<dbReference type="InterPro" id="IPR052055">
    <property type="entry name" value="Hepadnavirus_pol/RT"/>
</dbReference>
<dbReference type="Gene3D" id="3.80.10.10">
    <property type="entry name" value="Ribonuclease Inhibitor"/>
    <property type="match status" value="8"/>
</dbReference>
<dbReference type="InterPro" id="IPR043502">
    <property type="entry name" value="DNA/RNA_pol_sf"/>
</dbReference>
<dbReference type="SUPFAM" id="SSF52047">
    <property type="entry name" value="RNI-like"/>
    <property type="match status" value="2"/>
</dbReference>
<dbReference type="SMART" id="SM00368">
    <property type="entry name" value="LRR_RI"/>
    <property type="match status" value="11"/>
</dbReference>
<sequence length="2310" mass="252662">MEEVKGVEETLFNRSQCFLETIGRVLNVRDSVLSQLACSAGAAAFQAVAEGDSAALRELVPAYTEDLKNFDGSTLIVFAVTQLGPVDAAACAEMVDAIVSLPGFVMTAAGHDKDGKPAYLLAAELGLGVVVRKIFLRCGSQQTIDVCGHEVPPAAARVLAAAVIACHTQIKNVNGLPLDEMRNAALGGHVLDLSERLARDHSHVAAWTLGLLLREEQSYLTMESVILGEGGKSKISAGSIRSLMGLPEKPAEIALCGNERDTLGQAAYFICGLIAGSLSCTALDLSGNCIGAEGAEALAAALDPNEQGVLNGSLRTLNVSDNALSFRITDHGSHFGSFGSKRRGTYDPSGIEALARALVYNTSLHKLDLSRNKIGPEGAKALASALTPNEQGVFNGTLGILNVWGNALQVEGARALVAALKQRTTSSTVCGSVLDVENVDFSRKLPQRPAFGERDPARSDSTLDSIDIWPADAILVAHDLAFSNSLKTLDMGGSRLCGADGYAIETYDPSGIEALSEALVFSKSLNTLHVREYRIAGKVAQQLAQVVVEHPSLKLFNGIEMQHIKDDTITELDLRSKQIGIPGALVLSKLLVLNQSLKTLDLRDNLLCGLDEKNRGQCDVSGLDALAKALVSHGSLTTLTMTEGVDLPIGALRRNELTELECNRLENREAPLLIKSAFGSEWTYGKWQLCDAIILGAMLASNRSLKTLDLAGSAIGPAGVKALAVALTPNGQGFLNRSLSTLDLSHNQLCGINVIMYGMTDARTSGTYDSSGIEALAEALMLNGSLNILNLKGNFIGPDGAKALAAALTPSEQGRFNRSLNMLNLADNRLCGPFHLVQSIETPPEPLISQTHDPSGIEALAKALVLNESLTTINLRGNAITPEGAKALAAALDNRQSESDTFSKTLNLLGNKLGDEGTAAVLAIMRQGDAVTSVCGIAPNASEIKLRGGHCFSLTSEDAKLLAGELALHESLHTLDVSSNDRMLKDGEWLVEATDVGTSDLSNLGTVRAYQGSEYLIAGGIAAIRKNMTYDIDFIRALADALVLRGSLQTLNLKGNKIGPERAKVLAAALAPNEHGVFNMSLNTLILEGEPSASANSGAAEKGPAAKTGMEALLEQQSSMMQLMMKQMETLAARVEVVEETAAKAVAQAGGSAQSGDAELEALKKLPYVPHVEGNPFPTRPATLESDMPQMYDMHNDKTFDALSKRTNSSMQYEQLVLAPALSYMHDAIAYSETTLDWCQDEKEPPTVEELSERIFVAHNTFKGVFLLLNNRYTMLQLRASMESDATSHGGAEALRAKLAFIEEKVYAGSDGLVSDSVLTKWLKEFDAQKSKALMNSHAKASAKVSTFRDRQGGKGTGAAGGGAGKGEAGANSEVMGWISKGASMRWIDKAPLPFDHGVSLGDATPPQLEWMAAETERSLRTGAWVRARRRRHVSRVFLVPKPGTSKWRLVMDFRWLNSHCVKSRCKMETLKKLRRLAKPNDWCFSFDLQDGYHVVGINLAFQEYMQFDVRGELFQCGALPFGWNDSPRIFVKVMKVLVECLRSLSRIEALRARELTTRVLARLGLSRNKKKGQWEPTQLVEHLGLEVDLKAGQFRVTPSRLQKIHMESKALLSEASRQQRWLPARKLAAFTGLCQSVYLAIPPARLYLRELHFVLSTRWGWGAKVKLTRQAWSDIEWWLRLPAQSRWNGRKIWRSPTRAKVHTDASLFAWGGVLNLKHAARGFWSDELRHLHITHLELEAVYKTVQSFLRELTGKVVRLYCDNQALVAMLPHFTSRNPELMRRMRRLWILLDFNDIELQARYIRSEANEWADRLSRDRDLDDWRLNRRWFQWAEREWHKHTVDRFASELSAQLPRYYAQWHDPGCEGVDSLAFSWLGELGALADEVVILPRCGDLFTPTRLGGSELLGASSWDGIMFRISASWVKVYWPQDDAWYTGTVRGTGSGGLTRVDYDDGDQEDLDMSQERYEVIPPAVQEVTGWDAALQERWRGELRDNSLTELAVRMQGSALGDKTVGNYRPKARAFVAFCETEGRQWLPATEATLRLYIAHMLAKGTVQASDMQLYLSAINNYHEDMGFPRPAKGRAVSRAVKGMSRLQVQAAEAAGEEQTVRTWLPARHVSAVHEHGLGLELVGRAATELLRACAYVVFAFVTFGRPETGFSMRREHVSITDSDISEVLHKEKGKGHVRLRRRLTIPAAGVAGLVQLLQRSQQANDWVQLALGKLGCVPPEGGHFSGHSTRKGACTCARAVGAALERCCFLGGWSQLSSAIHSYIDPTAVPDEHMERYFGWTTPRWRQQQQRQPGTEQCA</sequence>
<protein>
    <submittedName>
        <fullName evidence="6">Uncharacterized protein</fullName>
    </submittedName>
</protein>
<evidence type="ECO:0000313" key="7">
    <source>
        <dbReference type="Proteomes" id="UP001190700"/>
    </source>
</evidence>
<dbReference type="InterPro" id="IPR000477">
    <property type="entry name" value="RT_dom"/>
</dbReference>
<dbReference type="PANTHER" id="PTHR33050:SF7">
    <property type="entry name" value="RIBONUCLEASE H"/>
    <property type="match status" value="1"/>
</dbReference>
<dbReference type="Gene3D" id="3.30.70.270">
    <property type="match status" value="1"/>
</dbReference>
<dbReference type="GO" id="GO:0005930">
    <property type="term" value="C:axoneme"/>
    <property type="evidence" value="ECO:0007669"/>
    <property type="project" value="UniProtKB-SubCell"/>
</dbReference>
<dbReference type="Gene3D" id="2.30.30.140">
    <property type="match status" value="1"/>
</dbReference>
<dbReference type="Gene3D" id="3.10.10.10">
    <property type="entry name" value="HIV Type 1 Reverse Transcriptase, subunit A, domain 1"/>
    <property type="match status" value="1"/>
</dbReference>
<dbReference type="PROSITE" id="PS50878">
    <property type="entry name" value="RT_POL"/>
    <property type="match status" value="1"/>
</dbReference>
<evidence type="ECO:0000256" key="1">
    <source>
        <dbReference type="ARBA" id="ARBA00004430"/>
    </source>
</evidence>
<dbReference type="PANTHER" id="PTHR33050">
    <property type="entry name" value="REVERSE TRANSCRIPTASE DOMAIN-CONTAINING PROTEIN"/>
    <property type="match status" value="1"/>
</dbReference>
<dbReference type="CDD" id="cd09275">
    <property type="entry name" value="RNase_HI_RT_DIRS1"/>
    <property type="match status" value="1"/>
</dbReference>
<feature type="region of interest" description="Disordered" evidence="3">
    <location>
        <begin position="1345"/>
        <end position="1369"/>
    </location>
</feature>
<dbReference type="Gene3D" id="1.10.150.130">
    <property type="match status" value="1"/>
</dbReference>
<name>A0AAE0FNM7_9CHLO</name>
<dbReference type="InterPro" id="IPR001611">
    <property type="entry name" value="Leu-rich_rpt"/>
</dbReference>
<proteinExistence type="predicted"/>
<dbReference type="InterPro" id="IPR043128">
    <property type="entry name" value="Rev_trsase/Diguanyl_cyclase"/>
</dbReference>
<reference evidence="6 7" key="1">
    <citation type="journal article" date="2015" name="Genome Biol. Evol.">
        <title>Comparative Genomics of a Bacterivorous Green Alga Reveals Evolutionary Causalities and Consequences of Phago-Mixotrophic Mode of Nutrition.</title>
        <authorList>
            <person name="Burns J.A."/>
            <person name="Paasch A."/>
            <person name="Narechania A."/>
            <person name="Kim E."/>
        </authorList>
    </citation>
    <scope>NUCLEOTIDE SEQUENCE [LARGE SCALE GENOMIC DNA]</scope>
    <source>
        <strain evidence="6 7">PLY_AMNH</strain>
    </source>
</reference>
<evidence type="ECO:0000256" key="3">
    <source>
        <dbReference type="SAM" id="MobiDB-lite"/>
    </source>
</evidence>
<evidence type="ECO:0000259" key="5">
    <source>
        <dbReference type="PROSITE" id="PS51900"/>
    </source>
</evidence>
<evidence type="ECO:0000259" key="4">
    <source>
        <dbReference type="PROSITE" id="PS50878"/>
    </source>
</evidence>
<comment type="caution">
    <text evidence="6">The sequence shown here is derived from an EMBL/GenBank/DDBJ whole genome shotgun (WGS) entry which is preliminary data.</text>
</comment>
<dbReference type="SUPFAM" id="SSF56349">
    <property type="entry name" value="DNA breaking-rejoining enzymes"/>
    <property type="match status" value="1"/>
</dbReference>
<dbReference type="InterPro" id="IPR010998">
    <property type="entry name" value="Integrase_recombinase_N"/>
</dbReference>
<dbReference type="Pfam" id="PF13516">
    <property type="entry name" value="LRR_6"/>
    <property type="match status" value="5"/>
</dbReference>
<comment type="subcellular location">
    <subcellularLocation>
        <location evidence="1">Cytoplasm</location>
        <location evidence="1">Cytoskeleton</location>
        <location evidence="1">Cilium axoneme</location>
    </subcellularLocation>
</comment>
<accession>A0AAE0FNM7</accession>
<dbReference type="CDD" id="cd20404">
    <property type="entry name" value="Tudor_Agenet_AtEML-like"/>
    <property type="match status" value="1"/>
</dbReference>
<keyword evidence="2" id="KW-0238">DNA-binding</keyword>
<dbReference type="InterPro" id="IPR044068">
    <property type="entry name" value="CB"/>
</dbReference>
<keyword evidence="7" id="KW-1185">Reference proteome</keyword>
<dbReference type="Pfam" id="PF00078">
    <property type="entry name" value="RVT_1"/>
    <property type="match status" value="1"/>
</dbReference>
<evidence type="ECO:0000256" key="2">
    <source>
        <dbReference type="ARBA" id="ARBA00023125"/>
    </source>
</evidence>